<evidence type="ECO:0000259" key="1">
    <source>
        <dbReference type="Pfam" id="PF13243"/>
    </source>
</evidence>
<dbReference type="STRING" id="1041930.Mtc_1287"/>
<dbReference type="Proteomes" id="UP000005233">
    <property type="component" value="Chromosome"/>
</dbReference>
<sequence>MDTLEKAIKFLMGSQRADGSWGNGDPFVCARVMLALKDDAPEGMLLKGLKYLEGRQETDGHFKPVGGMYSDATSTAYALIVLNKFDYGKASLPVSRGIVWLVESQNKDGSWGKNKEKKAYTTTFCLRALHAFYLSGINRFARGLEFSLGYLRGLDFSREPVSHVYAPILNLYRMSYLDEGLRDKFFEFALDAAEPALEGGSVADVAYLLGTLKALGEADVSAALEEWLAAAQHDDGSFGKDLASPGDPNWTALVALAIKGML</sequence>
<dbReference type="EMBL" id="CP003243">
    <property type="protein sequence ID" value="AFD00041.1"/>
    <property type="molecule type" value="Genomic_DNA"/>
</dbReference>
<proteinExistence type="predicted"/>
<name>H8I9J6_METCZ</name>
<dbReference type="SUPFAM" id="SSF48239">
    <property type="entry name" value="Terpenoid cyclases/Protein prenyltransferases"/>
    <property type="match status" value="2"/>
</dbReference>
<dbReference type="AlphaFoldDB" id="H8I9J6"/>
<gene>
    <name evidence="2" type="ordered locus">Mtc_1287</name>
</gene>
<evidence type="ECO:0000313" key="2">
    <source>
        <dbReference type="EMBL" id="AFD00041.1"/>
    </source>
</evidence>
<reference evidence="2 3" key="1">
    <citation type="journal article" date="2012" name="J. Bacteriol.">
        <title>Complete genome sequence of a thermophilic methanogen, Methanocella conradii HZ254, isolated from Chinese rice field soil.</title>
        <authorList>
            <person name="Lu Z."/>
            <person name="Lu Y."/>
        </authorList>
    </citation>
    <scope>NUCLEOTIDE SEQUENCE [LARGE SCALE GENOMIC DNA]</scope>
    <source>
        <strain evidence="3">DSM 24694 / JCM 17849 / CGMCC 1.5162 / HZ254</strain>
    </source>
</reference>
<dbReference type="eggNOG" id="arCOG03396">
    <property type="taxonomic scope" value="Archaea"/>
</dbReference>
<dbReference type="RefSeq" id="WP_014405878.1">
    <property type="nucleotide sequence ID" value="NC_017034.1"/>
</dbReference>
<dbReference type="InterPro" id="IPR032696">
    <property type="entry name" value="SQ_cyclase_C"/>
</dbReference>
<keyword evidence="3" id="KW-1185">Reference proteome</keyword>
<dbReference type="Pfam" id="PF13243">
    <property type="entry name" value="SQHop_cyclase_C"/>
    <property type="match status" value="1"/>
</dbReference>
<dbReference type="KEGG" id="mez:Mtc_1287"/>
<accession>H8I9J6</accession>
<dbReference type="Gene3D" id="1.50.10.20">
    <property type="match status" value="1"/>
</dbReference>
<protein>
    <recommendedName>
        <fullName evidence="1">Squalene cyclase C-terminal domain-containing protein</fullName>
    </recommendedName>
</protein>
<dbReference type="GeneID" id="11971413"/>
<dbReference type="CDD" id="cd00688">
    <property type="entry name" value="ISOPREN_C2_like"/>
    <property type="match status" value="1"/>
</dbReference>
<evidence type="ECO:0000313" key="3">
    <source>
        <dbReference type="Proteomes" id="UP000005233"/>
    </source>
</evidence>
<dbReference type="HOGENOM" id="CLU_1060103_0_0_2"/>
<dbReference type="InterPro" id="IPR008930">
    <property type="entry name" value="Terpenoid_cyclase/PrenylTrfase"/>
</dbReference>
<feature type="domain" description="Squalene cyclase C-terminal" evidence="1">
    <location>
        <begin position="3"/>
        <end position="115"/>
    </location>
</feature>
<dbReference type="OrthoDB" id="147665at2157"/>
<organism evidence="2 3">
    <name type="scientific">Methanocella conradii (strain DSM 24694 / JCM 17849 / CGMCC 1.5162 / HZ254)</name>
    <dbReference type="NCBI Taxonomy" id="1041930"/>
    <lineage>
        <taxon>Archaea</taxon>
        <taxon>Methanobacteriati</taxon>
        <taxon>Methanobacteriota</taxon>
        <taxon>Stenosarchaea group</taxon>
        <taxon>Methanomicrobia</taxon>
        <taxon>Methanocellales</taxon>
        <taxon>Methanocellaceae</taxon>
        <taxon>Methanocella</taxon>
    </lineage>
</organism>